<dbReference type="OMA" id="PQVFDHG"/>
<feature type="compositionally biased region" description="Polar residues" evidence="1">
    <location>
        <begin position="675"/>
        <end position="693"/>
    </location>
</feature>
<accession>A0A0E0L2N8</accession>
<dbReference type="Gramene" id="OPUNC05G14880.4">
    <property type="protein sequence ID" value="OPUNC05G14880.4"/>
    <property type="gene ID" value="OPUNC05G14880"/>
</dbReference>
<evidence type="ECO:0000313" key="3">
    <source>
        <dbReference type="Proteomes" id="UP000026962"/>
    </source>
</evidence>
<feature type="compositionally biased region" description="Basic and acidic residues" evidence="1">
    <location>
        <begin position="662"/>
        <end position="672"/>
    </location>
</feature>
<dbReference type="eggNOG" id="ENOG502QTXN">
    <property type="taxonomic scope" value="Eukaryota"/>
</dbReference>
<dbReference type="EnsemblPlants" id="OPUNC05G14880.4">
    <property type="protein sequence ID" value="OPUNC05G14880.4"/>
    <property type="gene ID" value="OPUNC05G14880"/>
</dbReference>
<protein>
    <recommendedName>
        <fullName evidence="4">TPX2 C-terminal domain-containing protein</fullName>
    </recommendedName>
</protein>
<feature type="compositionally biased region" description="Basic and acidic residues" evidence="1">
    <location>
        <begin position="440"/>
        <end position="453"/>
    </location>
</feature>
<dbReference type="Gramene" id="OPUNC05G14880.1">
    <property type="protein sequence ID" value="OPUNC05G14880.1"/>
    <property type="gene ID" value="OPUNC05G14880"/>
</dbReference>
<dbReference type="PANTHER" id="PTHR47067:SF25">
    <property type="entry name" value="OS05G0420500 PROTEIN"/>
    <property type="match status" value="1"/>
</dbReference>
<feature type="compositionally biased region" description="Pro residues" evidence="1">
    <location>
        <begin position="699"/>
        <end position="710"/>
    </location>
</feature>
<dbReference type="Gramene" id="OPUNC05G14880.2">
    <property type="protein sequence ID" value="OPUNC05G14880.2"/>
    <property type="gene ID" value="OPUNC05G14880"/>
</dbReference>
<evidence type="ECO:0000256" key="1">
    <source>
        <dbReference type="SAM" id="MobiDB-lite"/>
    </source>
</evidence>
<feature type="compositionally biased region" description="Polar residues" evidence="1">
    <location>
        <begin position="712"/>
        <end position="724"/>
    </location>
</feature>
<dbReference type="EnsemblPlants" id="OPUNC05G14880.1">
    <property type="protein sequence ID" value="OPUNC05G14880.1"/>
    <property type="gene ID" value="OPUNC05G14880"/>
</dbReference>
<dbReference type="Proteomes" id="UP000026962">
    <property type="component" value="Chromosome 5"/>
</dbReference>
<dbReference type="HOGENOM" id="CLU_020770_0_0_1"/>
<dbReference type="Gramene" id="OPUNC05G14880.3">
    <property type="protein sequence ID" value="OPUNC05G14880.3"/>
    <property type="gene ID" value="OPUNC05G14880"/>
</dbReference>
<organism evidence="2">
    <name type="scientific">Oryza punctata</name>
    <name type="common">Red rice</name>
    <dbReference type="NCBI Taxonomy" id="4537"/>
    <lineage>
        <taxon>Eukaryota</taxon>
        <taxon>Viridiplantae</taxon>
        <taxon>Streptophyta</taxon>
        <taxon>Embryophyta</taxon>
        <taxon>Tracheophyta</taxon>
        <taxon>Spermatophyta</taxon>
        <taxon>Magnoliopsida</taxon>
        <taxon>Liliopsida</taxon>
        <taxon>Poales</taxon>
        <taxon>Poaceae</taxon>
        <taxon>BOP clade</taxon>
        <taxon>Oryzoideae</taxon>
        <taxon>Oryzeae</taxon>
        <taxon>Oryzinae</taxon>
        <taxon>Oryza</taxon>
    </lineage>
</organism>
<keyword evidence="3" id="KW-1185">Reference proteome</keyword>
<evidence type="ECO:0000313" key="2">
    <source>
        <dbReference type="EnsemblPlants" id="OPUNC05G14880.4"/>
    </source>
</evidence>
<feature type="region of interest" description="Disordered" evidence="1">
    <location>
        <begin position="100"/>
        <end position="131"/>
    </location>
</feature>
<feature type="region of interest" description="Disordered" evidence="1">
    <location>
        <begin position="631"/>
        <end position="738"/>
    </location>
</feature>
<reference evidence="2" key="1">
    <citation type="submission" date="2015-04" db="UniProtKB">
        <authorList>
            <consortium name="EnsemblPlants"/>
        </authorList>
    </citation>
    <scope>IDENTIFICATION</scope>
</reference>
<proteinExistence type="predicted"/>
<sequence length="738" mass="81636">MATEVTQNYFAWSQEESPVQDSSQGAPQVFDHGSISFGRFELESLAWEKWSVFANDRRHEEFGKFNGLVAKKKAYFEEYFKRIRELKALQQQNQQTELNLEYSGDGSDSSQTGEDVPTADQASPSGSGTLLDSMVQTGVQTIFEHDLECYDDNDKDMLDKDISPSVGGTRQIGQEFRETASGGNHPDRMVDVLEQNTNCGPDDLGRPMESMMTPKRIVKKDSLVGQTAKIMPKTVKMTSSNIPGHAVVNKGPDSGKSSVVNRRVKPEAIQSLPRLKAVTGNIVDTVGRSKPMVKEVPAVMGVRRPSSPALQRPSTRERRPVTRDSSRKAPEIATLCRPSTAERRSATRELAPKQVNTVVLCRPFTPNRHPMTRELAPVHSSIATPRRPSTAERRPITRGMAPMHSSIATPVRPSTAERRPTTKQMAQKHVGMATPSRPSTAERRPVTREAARKHADVAILHRPSTAERRPITRETAQKHANVVALHRPSTAERRPVAREIVPKHADVTLTPARRPSTSERRPATRETALRHSNFVSSCWPLTPQRHVSRGSVPIHADVSTTPHCPSTGERRPITKESNIKLDEKTPIRLRGMLANPKGAMATVITPQKAITQKLVKSSKPEMKSCAKERTELQAVGKHKASSVNLPPREMFTSNVRANRVPESFKKPNKEGIQETARSQISSSKSATPSLTRSIKTRAPNPPPPPPPPRRPSQISSKTNTNNLSVGGRKPKVSTPHWH</sequence>
<feature type="region of interest" description="Disordered" evidence="1">
    <location>
        <begin position="303"/>
        <end position="329"/>
    </location>
</feature>
<name>A0A0E0L2N8_ORYPU</name>
<dbReference type="AlphaFoldDB" id="A0A0E0L2N8"/>
<feature type="compositionally biased region" description="Basic and acidic residues" evidence="1">
    <location>
        <begin position="314"/>
        <end position="329"/>
    </location>
</feature>
<reference evidence="2" key="2">
    <citation type="submission" date="2018-05" db="EMBL/GenBank/DDBJ databases">
        <title>OpunRS2 (Oryza punctata Reference Sequence Version 2).</title>
        <authorList>
            <person name="Zhang J."/>
            <person name="Kudrna D."/>
            <person name="Lee S."/>
            <person name="Talag J."/>
            <person name="Welchert J."/>
            <person name="Wing R.A."/>
        </authorList>
    </citation>
    <scope>NUCLEOTIDE SEQUENCE [LARGE SCALE GENOMIC DNA]</scope>
</reference>
<feature type="region of interest" description="Disordered" evidence="1">
    <location>
        <begin position="426"/>
        <end position="453"/>
    </location>
</feature>
<feature type="compositionally biased region" description="Polar residues" evidence="1">
    <location>
        <begin position="120"/>
        <end position="131"/>
    </location>
</feature>
<evidence type="ECO:0008006" key="4">
    <source>
        <dbReference type="Google" id="ProtNLM"/>
    </source>
</evidence>
<dbReference type="EnsemblPlants" id="OPUNC05G14880.3">
    <property type="protein sequence ID" value="OPUNC05G14880.3"/>
    <property type="gene ID" value="OPUNC05G14880"/>
</dbReference>
<dbReference type="InterPro" id="IPR044216">
    <property type="entry name" value="WDL7"/>
</dbReference>
<dbReference type="PANTHER" id="PTHR47067">
    <property type="entry name" value="TPX2 (TARGETING PROTEIN FOR XKLP2) PROTEIN FAMILY-RELATED"/>
    <property type="match status" value="1"/>
</dbReference>
<dbReference type="EnsemblPlants" id="OPUNC05G14880.2">
    <property type="protein sequence ID" value="OPUNC05G14880.2"/>
    <property type="gene ID" value="OPUNC05G14880"/>
</dbReference>